<gene>
    <name evidence="1" type="ORF">J2S74_000350</name>
</gene>
<proteinExistence type="predicted"/>
<protein>
    <submittedName>
        <fullName evidence="1">Uncharacterized protein</fullName>
    </submittedName>
</protein>
<evidence type="ECO:0000313" key="2">
    <source>
        <dbReference type="Proteomes" id="UP001230005"/>
    </source>
</evidence>
<evidence type="ECO:0000313" key="1">
    <source>
        <dbReference type="EMBL" id="MDQ0252978.1"/>
    </source>
</evidence>
<dbReference type="Proteomes" id="UP001230005">
    <property type="component" value="Unassembled WGS sequence"/>
</dbReference>
<accession>A0ABT9ZP13</accession>
<sequence length="30" mass="3537">MKKIVILEIIFYMDLPYILWNYGRGSATST</sequence>
<reference evidence="1 2" key="1">
    <citation type="submission" date="2023-07" db="EMBL/GenBank/DDBJ databases">
        <title>Genomic Encyclopedia of Type Strains, Phase IV (KMG-IV): sequencing the most valuable type-strain genomes for metagenomic binning, comparative biology and taxonomic classification.</title>
        <authorList>
            <person name="Goeker M."/>
        </authorList>
    </citation>
    <scope>NUCLEOTIDE SEQUENCE [LARGE SCALE GENOMIC DNA]</scope>
    <source>
        <strain evidence="1 2">DSM 9768</strain>
    </source>
</reference>
<organism evidence="1 2">
    <name type="scientific">Evansella vedderi</name>
    <dbReference type="NCBI Taxonomy" id="38282"/>
    <lineage>
        <taxon>Bacteria</taxon>
        <taxon>Bacillati</taxon>
        <taxon>Bacillota</taxon>
        <taxon>Bacilli</taxon>
        <taxon>Bacillales</taxon>
        <taxon>Bacillaceae</taxon>
        <taxon>Evansella</taxon>
    </lineage>
</organism>
<comment type="caution">
    <text evidence="1">The sequence shown here is derived from an EMBL/GenBank/DDBJ whole genome shotgun (WGS) entry which is preliminary data.</text>
</comment>
<name>A0ABT9ZP13_9BACI</name>
<keyword evidence="2" id="KW-1185">Reference proteome</keyword>
<dbReference type="EMBL" id="JAUSUG010000001">
    <property type="protein sequence ID" value="MDQ0252978.1"/>
    <property type="molecule type" value="Genomic_DNA"/>
</dbReference>